<reference evidence="2 4" key="2">
    <citation type="submission" date="2019-03" db="EMBL/GenBank/DDBJ databases">
        <title>Genomic Encyclopedia of Type Strains, Phase IV (KMG-IV): sequencing the most valuable type-strain genomes for metagenomic binning, comparative biology and taxonomic classification.</title>
        <authorList>
            <person name="Goeker M."/>
        </authorList>
    </citation>
    <scope>NUCLEOTIDE SEQUENCE [LARGE SCALE GENOMIC DNA]</scope>
    <source>
        <strain evidence="2 4">DSM 3764</strain>
    </source>
</reference>
<dbReference type="Pfam" id="PF03692">
    <property type="entry name" value="CxxCxxCC"/>
    <property type="match status" value="1"/>
</dbReference>
<dbReference type="AlphaFoldDB" id="A0A377QAI3"/>
<dbReference type="Proteomes" id="UP000255108">
    <property type="component" value="Unassembled WGS sequence"/>
</dbReference>
<dbReference type="OrthoDB" id="7500397at2"/>
<dbReference type="EMBL" id="UGHR01000001">
    <property type="protein sequence ID" value="STQ91933.1"/>
    <property type="molecule type" value="Genomic_DNA"/>
</dbReference>
<keyword evidence="1" id="KW-0282">Flagellum</keyword>
<dbReference type="Proteomes" id="UP000295794">
    <property type="component" value="Unassembled WGS sequence"/>
</dbReference>
<evidence type="ECO:0000313" key="2">
    <source>
        <dbReference type="EMBL" id="TCU81423.1"/>
    </source>
</evidence>
<dbReference type="GO" id="GO:0032259">
    <property type="term" value="P:methylation"/>
    <property type="evidence" value="ECO:0007669"/>
    <property type="project" value="UniProtKB-KW"/>
</dbReference>
<reference evidence="1 3" key="1">
    <citation type="submission" date="2018-06" db="EMBL/GenBank/DDBJ databases">
        <authorList>
            <consortium name="Pathogen Informatics"/>
            <person name="Doyle S."/>
        </authorList>
    </citation>
    <scope>NUCLEOTIDE SEQUENCE [LARGE SCALE GENOMIC DNA]</scope>
    <source>
        <strain evidence="1 3">NCTC11159</strain>
    </source>
</reference>
<dbReference type="InterPro" id="IPR005358">
    <property type="entry name" value="Puta_zinc/iron-chelating_dom"/>
</dbReference>
<evidence type="ECO:0000313" key="1">
    <source>
        <dbReference type="EMBL" id="STQ91933.1"/>
    </source>
</evidence>
<evidence type="ECO:0000313" key="3">
    <source>
        <dbReference type="Proteomes" id="UP000255108"/>
    </source>
</evidence>
<organism evidence="1 3">
    <name type="scientific">Iodobacter fluviatilis</name>
    <dbReference type="NCBI Taxonomy" id="537"/>
    <lineage>
        <taxon>Bacteria</taxon>
        <taxon>Pseudomonadati</taxon>
        <taxon>Pseudomonadota</taxon>
        <taxon>Betaproteobacteria</taxon>
        <taxon>Neisseriales</taxon>
        <taxon>Chitinibacteraceae</taxon>
        <taxon>Iodobacter</taxon>
    </lineage>
</organism>
<proteinExistence type="predicted"/>
<keyword evidence="1" id="KW-0966">Cell projection</keyword>
<protein>
    <submittedName>
        <fullName evidence="2">Fe-S-cluster containining protein</fullName>
    </submittedName>
    <submittedName>
        <fullName evidence="1">Flagellin N-methylase</fullName>
    </submittedName>
</protein>
<keyword evidence="1" id="KW-0808">Transferase</keyword>
<gene>
    <name evidence="2" type="ORF">EV682_12261</name>
    <name evidence="1" type="ORF">NCTC11159_03016</name>
</gene>
<dbReference type="RefSeq" id="WP_115228121.1">
    <property type="nucleotide sequence ID" value="NZ_CAWOLO010000022.1"/>
</dbReference>
<keyword evidence="1" id="KW-0969">Cilium</keyword>
<accession>A0A377QAI3</accession>
<sequence>MAKNFLCTACGKCCYGQLPLTIADAFLHADRFPLAMIWTPLREGSKDYPMVSRLGTTIKLANRKELAVLIVPSSYIPSSFACPALGQDNLCSIHANKPSRCRTMPFYPYREEQYQAELLTPRPGWECDTSEAAPVVFHEKKIIMREDFDQERQVLLQQAPLIRVYADYILKYMPLIVDSLVQASAKAKAGQVVTSLSSFLTATRNTEAKQIARQQLPILNYFVIKTAGQKDLAEYHKNYVAWAKEMTYLSK</sequence>
<keyword evidence="1" id="KW-0489">Methyltransferase</keyword>
<dbReference type="GO" id="GO:0008168">
    <property type="term" value="F:methyltransferase activity"/>
    <property type="evidence" value="ECO:0007669"/>
    <property type="project" value="UniProtKB-KW"/>
</dbReference>
<evidence type="ECO:0000313" key="4">
    <source>
        <dbReference type="Proteomes" id="UP000295794"/>
    </source>
</evidence>
<name>A0A377QAI3_9NEIS</name>
<dbReference type="EMBL" id="SMBT01000022">
    <property type="protein sequence ID" value="TCU81423.1"/>
    <property type="molecule type" value="Genomic_DNA"/>
</dbReference>
<keyword evidence="4" id="KW-1185">Reference proteome</keyword>